<sequence>MDAVEVALVASPFANLAPLYEVDPDADALLIVPPVNQDFAPWREPHQPGEVNGVLKTSSTTAAAAPASRPGLRIKVSSKHLTLASRVFRNKLQFGSSRAARQSDGRIHLKLADGFDPKAVSIVMNAVHGRGSKVPKAVDLDTLAQIALFVDRFQLLDAVEVYAERWIAKLESSVPDADGRDLVLWIYASHVFRHAAIFHAVTKSAAARSAGPIPTLGLPIREKIIQTIDANRQTLLTRALSLVHSTVDDLLTTTPTPTATTATSSSAGVAPCPTHHCDALLLGELTRSLHRHGLLWPRPARPFAGLSFAAVVDGARGGAALAEQRRLRLQQQTRQEGGRLAGHYQKGAKGGVVEEEVEVEPWHRNGNGYGNVNGHAVNEQEGVKKTSGWGAVGGGLPVTPVASPEPVYRSARGVFEQVHECDATRVVARLDELGKLADEVDGLVLESSLGYQRY</sequence>
<reference evidence="1 2" key="1">
    <citation type="submission" date="2018-04" db="EMBL/GenBank/DDBJ databases">
        <authorList>
            <person name="Huttner S."/>
            <person name="Dainat J."/>
        </authorList>
    </citation>
    <scope>NUCLEOTIDE SEQUENCE [LARGE SCALE GENOMIC DNA]</scope>
</reference>
<evidence type="ECO:0000313" key="1">
    <source>
        <dbReference type="EMBL" id="SPQ17636.1"/>
    </source>
</evidence>
<protein>
    <submittedName>
        <fullName evidence="1">A4f1a270-10ac-4419-9b55-8945e28df65c</fullName>
    </submittedName>
</protein>
<name>A0A446B568_9PEZI</name>
<gene>
    <name evidence="1" type="ORF">TT172_LOCUS55</name>
</gene>
<organism evidence="1 2">
    <name type="scientific">Thermothielavioides terrestris</name>
    <dbReference type="NCBI Taxonomy" id="2587410"/>
    <lineage>
        <taxon>Eukaryota</taxon>
        <taxon>Fungi</taxon>
        <taxon>Dikarya</taxon>
        <taxon>Ascomycota</taxon>
        <taxon>Pezizomycotina</taxon>
        <taxon>Sordariomycetes</taxon>
        <taxon>Sordariomycetidae</taxon>
        <taxon>Sordariales</taxon>
        <taxon>Chaetomiaceae</taxon>
        <taxon>Thermothielavioides</taxon>
    </lineage>
</organism>
<accession>A0A446B568</accession>
<dbReference type="AlphaFoldDB" id="A0A446B568"/>
<dbReference type="EMBL" id="OUUZ01000001">
    <property type="protein sequence ID" value="SPQ17636.1"/>
    <property type="molecule type" value="Genomic_DNA"/>
</dbReference>
<dbReference type="Proteomes" id="UP000289323">
    <property type="component" value="Unassembled WGS sequence"/>
</dbReference>
<proteinExistence type="predicted"/>
<evidence type="ECO:0000313" key="2">
    <source>
        <dbReference type="Proteomes" id="UP000289323"/>
    </source>
</evidence>